<dbReference type="Proteomes" id="UP000321306">
    <property type="component" value="Unassembled WGS sequence"/>
</dbReference>
<organism evidence="1 2">
    <name type="scientific">Deinococcus cellulosilyticus (strain DSM 18568 / NBRC 106333 / KACC 11606 / 5516J-15)</name>
    <dbReference type="NCBI Taxonomy" id="1223518"/>
    <lineage>
        <taxon>Bacteria</taxon>
        <taxon>Thermotogati</taxon>
        <taxon>Deinococcota</taxon>
        <taxon>Deinococci</taxon>
        <taxon>Deinococcales</taxon>
        <taxon>Deinococcaceae</taxon>
        <taxon>Deinococcus</taxon>
    </lineage>
</organism>
<keyword evidence="2" id="KW-1185">Reference proteome</keyword>
<dbReference type="OrthoDB" id="9797344at2"/>
<evidence type="ECO:0000313" key="1">
    <source>
        <dbReference type="EMBL" id="GEM45044.1"/>
    </source>
</evidence>
<evidence type="ECO:0000313" key="2">
    <source>
        <dbReference type="Proteomes" id="UP000321306"/>
    </source>
</evidence>
<dbReference type="EMBL" id="BJXB01000002">
    <property type="protein sequence ID" value="GEM45044.1"/>
    <property type="molecule type" value="Genomic_DNA"/>
</dbReference>
<sequence length="171" mass="19531">MQLSENFPDLHAFLLEQFQLPLSSIHGPAHWARVGRIGQRLAAHSTADPVVLELFSLLHDSRRKNDDWDLEHGPAAAKAMLKWRGQYFDCTDQQFEVLQYAVQHHTTGKPTDVVTIGACWDSDRLDLMRVGIRPDPKYLSLPHSREESTILWAINQSLQEMYPGMEEIGEV</sequence>
<gene>
    <name evidence="1" type="ORF">DC3_06790</name>
</gene>
<proteinExistence type="predicted"/>
<dbReference type="SUPFAM" id="SSF109604">
    <property type="entry name" value="HD-domain/PDEase-like"/>
    <property type="match status" value="1"/>
</dbReference>
<comment type="caution">
    <text evidence="1">The sequence shown here is derived from an EMBL/GenBank/DDBJ whole genome shotgun (WGS) entry which is preliminary data.</text>
</comment>
<evidence type="ECO:0008006" key="3">
    <source>
        <dbReference type="Google" id="ProtNLM"/>
    </source>
</evidence>
<dbReference type="AlphaFoldDB" id="A0A511MWU8"/>
<dbReference type="Gene3D" id="1.10.3210.10">
    <property type="entry name" value="Hypothetical protein af1432"/>
    <property type="match status" value="1"/>
</dbReference>
<accession>A0A511MWU8</accession>
<reference evidence="1 2" key="1">
    <citation type="submission" date="2019-07" db="EMBL/GenBank/DDBJ databases">
        <title>Whole genome shotgun sequence of Deinococcus cellulosilyticus NBRC 106333.</title>
        <authorList>
            <person name="Hosoyama A."/>
            <person name="Uohara A."/>
            <person name="Ohji S."/>
            <person name="Ichikawa N."/>
        </authorList>
    </citation>
    <scope>NUCLEOTIDE SEQUENCE [LARGE SCALE GENOMIC DNA]</scope>
    <source>
        <strain evidence="1 2">NBRC 106333</strain>
    </source>
</reference>
<name>A0A511MWU8_DEIC1</name>
<dbReference type="RefSeq" id="WP_146882312.1">
    <property type="nucleotide sequence ID" value="NZ_BJXB01000002.1"/>
</dbReference>
<protein>
    <recommendedName>
        <fullName evidence="3">HD domain-containing protein</fullName>
    </recommendedName>
</protein>